<reference evidence="2" key="1">
    <citation type="submission" date="2020-02" db="EMBL/GenBank/DDBJ databases">
        <authorList>
            <person name="Meier V. D."/>
        </authorList>
    </citation>
    <scope>NUCLEOTIDE SEQUENCE</scope>
    <source>
        <strain evidence="2">AVDCRST_MAG85</strain>
    </source>
</reference>
<dbReference type="AlphaFoldDB" id="A0A6J4TKB7"/>
<evidence type="ECO:0000313" key="2">
    <source>
        <dbReference type="EMBL" id="CAA9525642.1"/>
    </source>
</evidence>
<organism evidence="2">
    <name type="scientific">uncultured Solirubrobacteraceae bacterium</name>
    <dbReference type="NCBI Taxonomy" id="1162706"/>
    <lineage>
        <taxon>Bacteria</taxon>
        <taxon>Bacillati</taxon>
        <taxon>Actinomycetota</taxon>
        <taxon>Thermoleophilia</taxon>
        <taxon>Solirubrobacterales</taxon>
        <taxon>Solirubrobacteraceae</taxon>
        <taxon>environmental samples</taxon>
    </lineage>
</organism>
<evidence type="ECO:0000256" key="1">
    <source>
        <dbReference type="SAM" id="Phobius"/>
    </source>
</evidence>
<feature type="non-terminal residue" evidence="2">
    <location>
        <position position="57"/>
    </location>
</feature>
<evidence type="ECO:0008006" key="3">
    <source>
        <dbReference type="Google" id="ProtNLM"/>
    </source>
</evidence>
<protein>
    <recommendedName>
        <fullName evidence="3">Flotillin family protein</fullName>
    </recommendedName>
</protein>
<gene>
    <name evidence="2" type="ORF">AVDCRST_MAG85-3212</name>
</gene>
<name>A0A6J4TKB7_9ACTN</name>
<keyword evidence="1" id="KW-0472">Membrane</keyword>
<feature type="transmembrane region" description="Helical" evidence="1">
    <location>
        <begin position="6"/>
        <end position="27"/>
    </location>
</feature>
<keyword evidence="1" id="KW-1133">Transmembrane helix</keyword>
<sequence length="57" mass="6029">MSVTLIAVLVAVVAIPVLLFVLFKILWKVPSADETLIITGFGVKGAKTGAKTFKVIT</sequence>
<proteinExistence type="predicted"/>
<accession>A0A6J4TKB7</accession>
<keyword evidence="1" id="KW-0812">Transmembrane</keyword>
<dbReference type="EMBL" id="CADCVT010000352">
    <property type="protein sequence ID" value="CAA9525642.1"/>
    <property type="molecule type" value="Genomic_DNA"/>
</dbReference>